<dbReference type="HAMAP" id="MF_00058">
    <property type="entry name" value="MTD"/>
    <property type="match status" value="1"/>
</dbReference>
<evidence type="ECO:0000313" key="6">
    <source>
        <dbReference type="EMBL" id="HGN36198.1"/>
    </source>
</evidence>
<comment type="similarity">
    <text evidence="1 5">Belongs to the MTD family.</text>
</comment>
<dbReference type="EMBL" id="DTAI01000047">
    <property type="protein sequence ID" value="HGN36198.1"/>
    <property type="molecule type" value="Genomic_DNA"/>
</dbReference>
<dbReference type="EMBL" id="DTBZ01000084">
    <property type="protein sequence ID" value="HGQ18238.1"/>
    <property type="molecule type" value="Genomic_DNA"/>
</dbReference>
<keyword evidence="5" id="KW-0560">Oxidoreductase</keyword>
<evidence type="ECO:0000256" key="5">
    <source>
        <dbReference type="HAMAP-Rule" id="MF_00058"/>
    </source>
</evidence>
<dbReference type="GO" id="GO:0006730">
    <property type="term" value="P:one-carbon metabolic process"/>
    <property type="evidence" value="ECO:0007669"/>
    <property type="project" value="UniProtKB-UniRule"/>
</dbReference>
<name>A0A7J3I645_9CREN</name>
<reference evidence="6" key="1">
    <citation type="journal article" date="2020" name="mSystems">
        <title>Genome- and Community-Level Interaction Insights into Carbon Utilization and Element Cycling Functions of Hydrothermarchaeota in Hydrothermal Sediment.</title>
        <authorList>
            <person name="Zhou Z."/>
            <person name="Liu Y."/>
            <person name="Xu W."/>
            <person name="Pan J."/>
            <person name="Luo Z.H."/>
            <person name="Li M."/>
        </authorList>
    </citation>
    <scope>NUCLEOTIDE SEQUENCE [LARGE SCALE GENOMIC DNA]</scope>
    <source>
        <strain evidence="6">SpSt-618</strain>
        <strain evidence="7">SpSt-657</strain>
    </source>
</reference>
<evidence type="ECO:0000256" key="1">
    <source>
        <dbReference type="ARBA" id="ARBA00007842"/>
    </source>
</evidence>
<comment type="catalytic activity">
    <reaction evidence="5">
        <text>5,10-methylenetetrahydromethanopterin + oxidized coenzyme F420-(gamma-L-Glu)(n) + 2 H(+) = 5,10-methenyl-5,6,7,8-tetrahydromethanopterin + reduced coenzyme F420-(gamma-L-Glu)(n)</text>
        <dbReference type="Rhea" id="RHEA:16721"/>
        <dbReference type="Rhea" id="RHEA-COMP:12939"/>
        <dbReference type="Rhea" id="RHEA-COMP:14378"/>
        <dbReference type="ChEBI" id="CHEBI:15378"/>
        <dbReference type="ChEBI" id="CHEBI:57818"/>
        <dbReference type="ChEBI" id="CHEBI:58337"/>
        <dbReference type="ChEBI" id="CHEBI:133980"/>
        <dbReference type="ChEBI" id="CHEBI:139511"/>
        <dbReference type="EC" id="1.5.98.1"/>
    </reaction>
</comment>
<dbReference type="EC" id="1.5.98.1" evidence="2 5"/>
<dbReference type="InterPro" id="IPR036080">
    <property type="entry name" value="MTD_sf"/>
</dbReference>
<dbReference type="InterPro" id="IPR002844">
    <property type="entry name" value="MTD"/>
</dbReference>
<dbReference type="Gene3D" id="6.10.140.120">
    <property type="match status" value="1"/>
</dbReference>
<dbReference type="GO" id="GO:0030268">
    <property type="term" value="F:methylenetetrahydromethanopterin dehydrogenase activity"/>
    <property type="evidence" value="ECO:0007669"/>
    <property type="project" value="UniProtKB-UniRule"/>
</dbReference>
<dbReference type="SUPFAM" id="SSF102324">
    <property type="entry name" value="F420-dependent methylenetetrahydromethanopterin dehydrogenase (MTD)"/>
    <property type="match status" value="1"/>
</dbReference>
<protein>
    <recommendedName>
        <fullName evidence="3 5">F420-dependent methylenetetrahydromethanopterin dehydrogenase</fullName>
        <shortName evidence="5">MTD</shortName>
        <ecNumber evidence="2 5">1.5.98.1</ecNumber>
    </recommendedName>
    <alternativeName>
        <fullName evidence="4 5">Coenzyme F420-dependent N5,N10-methylenetetrahydromethanopterin dehydrogenase</fullName>
    </alternativeName>
</protein>
<gene>
    <name evidence="5" type="primary">mtd</name>
    <name evidence="6" type="ORF">ENT87_01415</name>
    <name evidence="7" type="ORF">ENU30_04600</name>
</gene>
<organism evidence="6">
    <name type="scientific">Ignisphaera aggregans</name>
    <dbReference type="NCBI Taxonomy" id="334771"/>
    <lineage>
        <taxon>Archaea</taxon>
        <taxon>Thermoproteota</taxon>
        <taxon>Thermoprotei</taxon>
        <taxon>Desulfurococcales</taxon>
        <taxon>Desulfurococcaceae</taxon>
        <taxon>Ignisphaera</taxon>
    </lineage>
</organism>
<dbReference type="GO" id="GO:0008901">
    <property type="term" value="F:ferredoxin hydrogenase activity"/>
    <property type="evidence" value="ECO:0007669"/>
    <property type="project" value="InterPro"/>
</dbReference>
<comment type="function">
    <text evidence="5">Catalyzes the oxidation of methylene-H(4)MPT to methenyl-H(4)MPT(+).</text>
</comment>
<sequence length="288" mass="32300">MSQSEVTKTVKVCILKLGCIASAPLLEYILDERADRMDIEVRVVTTGAKMYDEKYGLELAEKGFREDCDIYLVVSPNATTPGPTKARETLKEKGKHVIVVSDAPTSKIVKDLEAKGFGYIIVLADSMIGARREFLDPVEMTLFNGDLIRVLAITGVYRLLQREIDNVIDQIKKGITNIQLPKIVVDKETAVRYAEFRNPYAKVKAMAAYEIARHVADLTTEGCFRVKEADRYIPIVAAAHEMMRYAALLADEAREIEKYGDTVVRTPHSTKGEVLFKEKLAEKPVKKE</sequence>
<keyword evidence="5" id="KW-0554">One-carbon metabolism</keyword>
<dbReference type="PIRSF" id="PIRSF005627">
    <property type="entry name" value="MTD"/>
    <property type="match status" value="1"/>
</dbReference>
<dbReference type="AlphaFoldDB" id="A0A7J3I645"/>
<evidence type="ECO:0000256" key="4">
    <source>
        <dbReference type="ARBA" id="ARBA00031410"/>
    </source>
</evidence>
<dbReference type="Gene3D" id="3.40.50.10830">
    <property type="entry name" value="F420-dependent methylenetetrahydromethanopterin dehydrogenase (MTD)"/>
    <property type="match status" value="1"/>
</dbReference>
<evidence type="ECO:0000256" key="3">
    <source>
        <dbReference type="ARBA" id="ARBA00014062"/>
    </source>
</evidence>
<evidence type="ECO:0000256" key="2">
    <source>
        <dbReference type="ARBA" id="ARBA00012904"/>
    </source>
</evidence>
<accession>A0A7J3I645</accession>
<dbReference type="NCBIfam" id="NF002162">
    <property type="entry name" value="PRK00994.1"/>
    <property type="match status" value="1"/>
</dbReference>
<evidence type="ECO:0000313" key="7">
    <source>
        <dbReference type="EMBL" id="HGQ18238.1"/>
    </source>
</evidence>
<dbReference type="Pfam" id="PF01993">
    <property type="entry name" value="MTD"/>
    <property type="match status" value="1"/>
</dbReference>
<comment type="caution">
    <text evidence="6">The sequence shown here is derived from an EMBL/GenBank/DDBJ whole genome shotgun (WGS) entry which is preliminary data.</text>
</comment>
<proteinExistence type="inferred from homology"/>
<dbReference type="GO" id="GO:0015948">
    <property type="term" value="P:methanogenesis"/>
    <property type="evidence" value="ECO:0007669"/>
    <property type="project" value="InterPro"/>
</dbReference>